<feature type="region of interest" description="Disordered" evidence="1">
    <location>
        <begin position="297"/>
        <end position="392"/>
    </location>
</feature>
<dbReference type="EMBL" id="QTUA01000001">
    <property type="protein sequence ID" value="REF31941.1"/>
    <property type="molecule type" value="Genomic_DNA"/>
</dbReference>
<accession>A0A3D9V445</accession>
<feature type="compositionally biased region" description="Acidic residues" evidence="1">
    <location>
        <begin position="319"/>
        <end position="340"/>
    </location>
</feature>
<dbReference type="RefSeq" id="WP_115923710.1">
    <property type="nucleotide sequence ID" value="NZ_QTUA01000001.1"/>
</dbReference>
<dbReference type="OrthoDB" id="3239865at2"/>
<organism evidence="3 4">
    <name type="scientific">Calidifontibacter indicus</name>
    <dbReference type="NCBI Taxonomy" id="419650"/>
    <lineage>
        <taxon>Bacteria</taxon>
        <taxon>Bacillati</taxon>
        <taxon>Actinomycetota</taxon>
        <taxon>Actinomycetes</taxon>
        <taxon>Micrococcales</taxon>
        <taxon>Dermacoccaceae</taxon>
        <taxon>Calidifontibacter</taxon>
    </lineage>
</organism>
<dbReference type="GO" id="GO:0016301">
    <property type="term" value="F:kinase activity"/>
    <property type="evidence" value="ECO:0007669"/>
    <property type="project" value="UniProtKB-KW"/>
</dbReference>
<evidence type="ECO:0000256" key="1">
    <source>
        <dbReference type="SAM" id="MobiDB-lite"/>
    </source>
</evidence>
<feature type="compositionally biased region" description="Basic and acidic residues" evidence="1">
    <location>
        <begin position="380"/>
        <end position="392"/>
    </location>
</feature>
<keyword evidence="3" id="KW-0418">Kinase</keyword>
<dbReference type="InterPro" id="IPR011009">
    <property type="entry name" value="Kinase-like_dom_sf"/>
</dbReference>
<dbReference type="Gene3D" id="3.90.1200.10">
    <property type="match status" value="1"/>
</dbReference>
<gene>
    <name evidence="3" type="ORF">DFJ65_3032</name>
</gene>
<dbReference type="Proteomes" id="UP000256253">
    <property type="component" value="Unassembled WGS sequence"/>
</dbReference>
<proteinExistence type="predicted"/>
<comment type="caution">
    <text evidence="3">The sequence shown here is derived from an EMBL/GenBank/DDBJ whole genome shotgun (WGS) entry which is preliminary data.</text>
</comment>
<sequence length="392" mass="42519">MLRSPEVLAALADAALPRLLPRSVAALPTRVTDKFQQALIEGADGAAWTVRLSRSPAAGAAAEQADAFARLLAKRVPFAVPIAEGRMTLADRNLVTVQPRLPGDPMVWRGLTAGSAEATGVGRALAALHDVDPRLADEVGAPSYDADGYRSRRLAVLDRAAGTGLVPAALLARWERALEEVSLWRFPTCVTHGPLEGHDVFWNGHVSAISSWENASVSDPADDFAALWVLAAPEAFDTVLETYSAARSEAPDKHLERRIRLSAELQRITVLLDAVTADDEDLIDRRTAALRRLGEQTVDDESLMPAAPRVRVSAAQPSDADEPIDDAEDDTTDTDDDAGATDEVRDHEFDEDEIDDEFDGADDAEDDADDEYDLDADDTIELKIDRPDRRDQ</sequence>
<reference evidence="3 4" key="1">
    <citation type="submission" date="2018-08" db="EMBL/GenBank/DDBJ databases">
        <title>Sequencing the genomes of 1000 actinobacteria strains.</title>
        <authorList>
            <person name="Klenk H.-P."/>
        </authorList>
    </citation>
    <scope>NUCLEOTIDE SEQUENCE [LARGE SCALE GENOMIC DNA]</scope>
    <source>
        <strain evidence="3 4">DSM 22967</strain>
    </source>
</reference>
<keyword evidence="3" id="KW-0808">Transferase</keyword>
<feature type="compositionally biased region" description="Acidic residues" evidence="1">
    <location>
        <begin position="349"/>
        <end position="379"/>
    </location>
</feature>
<dbReference type="SUPFAM" id="SSF56112">
    <property type="entry name" value="Protein kinase-like (PK-like)"/>
    <property type="match status" value="1"/>
</dbReference>
<protein>
    <submittedName>
        <fullName evidence="3">Aminoglycoside phosphotransferase (APT) family kinase protein</fullName>
    </submittedName>
</protein>
<name>A0A3D9V445_9MICO</name>
<feature type="domain" description="Aminoglycoside phosphotransferase" evidence="2">
    <location>
        <begin position="39"/>
        <end position="252"/>
    </location>
</feature>
<dbReference type="InterPro" id="IPR002575">
    <property type="entry name" value="Aminoglycoside_PTrfase"/>
</dbReference>
<dbReference type="AlphaFoldDB" id="A0A3D9V445"/>
<dbReference type="Pfam" id="PF01636">
    <property type="entry name" value="APH"/>
    <property type="match status" value="1"/>
</dbReference>
<evidence type="ECO:0000313" key="4">
    <source>
        <dbReference type="Proteomes" id="UP000256253"/>
    </source>
</evidence>
<keyword evidence="4" id="KW-1185">Reference proteome</keyword>
<evidence type="ECO:0000259" key="2">
    <source>
        <dbReference type="Pfam" id="PF01636"/>
    </source>
</evidence>
<evidence type="ECO:0000313" key="3">
    <source>
        <dbReference type="EMBL" id="REF31941.1"/>
    </source>
</evidence>